<sequence>MDNRHGMESLKNAFRDTVINEERYVPLPVFIAPPSKLTKSIIIMIGLAS</sequence>
<dbReference type="EMBL" id="WNZW01000001">
    <property type="protein sequence ID" value="MUG44583.1"/>
    <property type="molecule type" value="Genomic_DNA"/>
</dbReference>
<accession>A0A7X2YZB9</accession>
<evidence type="ECO:0000313" key="2">
    <source>
        <dbReference type="Proteomes" id="UP000447876"/>
    </source>
</evidence>
<protein>
    <submittedName>
        <fullName evidence="1">Uncharacterized protein</fullName>
    </submittedName>
</protein>
<proteinExistence type="predicted"/>
<dbReference type="RefSeq" id="WP_155609929.1">
    <property type="nucleotide sequence ID" value="NZ_WNZW01000001.1"/>
</dbReference>
<dbReference type="Proteomes" id="UP000447876">
    <property type="component" value="Unassembled WGS sequence"/>
</dbReference>
<dbReference type="AlphaFoldDB" id="A0A7X2YZB9"/>
<gene>
    <name evidence="1" type="ORF">GNP95_06190</name>
</gene>
<comment type="caution">
    <text evidence="1">The sequence shown here is derived from an EMBL/GenBank/DDBJ whole genome shotgun (WGS) entry which is preliminary data.</text>
</comment>
<name>A0A7X2YZB9_9BACL</name>
<evidence type="ECO:0000313" key="1">
    <source>
        <dbReference type="EMBL" id="MUG44583.1"/>
    </source>
</evidence>
<organism evidence="1 2">
    <name type="scientific">Paenibacillus woosongensis</name>
    <dbReference type="NCBI Taxonomy" id="307580"/>
    <lineage>
        <taxon>Bacteria</taxon>
        <taxon>Bacillati</taxon>
        <taxon>Bacillota</taxon>
        <taxon>Bacilli</taxon>
        <taxon>Bacillales</taxon>
        <taxon>Paenibacillaceae</taxon>
        <taxon>Paenibacillus</taxon>
    </lineage>
</organism>
<reference evidence="1 2" key="1">
    <citation type="submission" date="2019-11" db="EMBL/GenBank/DDBJ databases">
        <title>Draft genome sequences of five Paenibacillus species of dairy origin.</title>
        <authorList>
            <person name="Olajide A.M."/>
            <person name="Chen S."/>
            <person name="Lapointe G."/>
        </authorList>
    </citation>
    <scope>NUCLEOTIDE SEQUENCE [LARGE SCALE GENOMIC DNA]</scope>
    <source>
        <strain evidence="1 2">12CR55</strain>
    </source>
</reference>